<keyword evidence="1" id="KW-1133">Transmembrane helix</keyword>
<feature type="transmembrane region" description="Helical" evidence="1">
    <location>
        <begin position="30"/>
        <end position="50"/>
    </location>
</feature>
<evidence type="ECO:0000256" key="1">
    <source>
        <dbReference type="SAM" id="Phobius"/>
    </source>
</evidence>
<dbReference type="AlphaFoldDB" id="Q6ZMH9"/>
<sequence>MARSRDTVSSCSRFAKLLLRASVLTPMPTYVSLSISLCLGFLTGTAGITLTRRVWEGKDIARGEVLGVGGEDQSRPARRAVVHSAHDVWEEPQPAPVLDKLFSHGGHLLALAQRGQGLGSQRRRSAVSTW</sequence>
<evidence type="ECO:0000313" key="2">
    <source>
        <dbReference type="EMBL" id="BAD18746.1"/>
    </source>
</evidence>
<keyword evidence="1" id="KW-0472">Membrane</keyword>
<keyword evidence="1" id="KW-0812">Transmembrane</keyword>
<protein>
    <submittedName>
        <fullName evidence="2">cDNA FLJ23924 fis, clone COL03437</fullName>
    </submittedName>
</protein>
<proteinExistence type="evidence at transcript level"/>
<dbReference type="EMBL" id="AK172763">
    <property type="protein sequence ID" value="BAD18746.1"/>
    <property type="molecule type" value="mRNA"/>
</dbReference>
<accession>Q6ZMH9</accession>
<name>Q6ZMH9_HUMAN</name>
<organism evidence="2">
    <name type="scientific">Homo sapiens</name>
    <name type="common">Human</name>
    <dbReference type="NCBI Taxonomy" id="9606"/>
    <lineage>
        <taxon>Eukaryota</taxon>
        <taxon>Metazoa</taxon>
        <taxon>Chordata</taxon>
        <taxon>Craniata</taxon>
        <taxon>Vertebrata</taxon>
        <taxon>Euteleostomi</taxon>
        <taxon>Mammalia</taxon>
        <taxon>Eutheria</taxon>
        <taxon>Euarchontoglires</taxon>
        <taxon>Primates</taxon>
        <taxon>Haplorrhini</taxon>
        <taxon>Catarrhini</taxon>
        <taxon>Hominidae</taxon>
        <taxon>Homo</taxon>
    </lineage>
</organism>
<reference evidence="2" key="1">
    <citation type="submission" date="2004-04" db="EMBL/GenBank/DDBJ databases">
        <title>NEDO human cDNA sequencing project.</title>
        <authorList>
            <person name="Kawabata A."/>
            <person name="Hikiji T."/>
            <person name="Kobatake N."/>
            <person name="Inagaki H."/>
            <person name="Ikema Y."/>
            <person name="Okamoto S."/>
            <person name="Okitani R."/>
            <person name="Ota T."/>
            <person name="Suzuki Y."/>
            <person name="Obayashi M."/>
            <person name="Nishi T."/>
            <person name="Shibahara T."/>
            <person name="Tanaka T."/>
            <person name="Nakamura Y."/>
            <person name="Isogai T."/>
            <person name="Sugano S."/>
        </authorList>
    </citation>
    <scope>NUCLEOTIDE SEQUENCE</scope>
    <source>
        <tissue evidence="2">Colon</tissue>
    </source>
</reference>